<dbReference type="Proteomes" id="UP001175271">
    <property type="component" value="Unassembled WGS sequence"/>
</dbReference>
<name>A0AA39LH81_9BILA</name>
<sequence>MASRLRYARKSHFSSEEFTGSPCGIKEPDLTDDETLMRMKELIPAESFEAIDISKPVIEDDEIPQLHIVRDFAYETSITLTFYANTVLYGLRYLVKTTSFSSEGVALRLNFGMVLPSRREQMHTVYLDLSQIPKMDDGDYHKFHLELGTEDGRLFAERFFKLSLKDVKGIKNNETVYNL</sequence>
<evidence type="ECO:0000313" key="1">
    <source>
        <dbReference type="EMBL" id="KAK0397070.1"/>
    </source>
</evidence>
<reference evidence="1" key="1">
    <citation type="submission" date="2023-06" db="EMBL/GenBank/DDBJ databases">
        <title>Genomic analysis of the entomopathogenic nematode Steinernema hermaphroditum.</title>
        <authorList>
            <person name="Schwarz E.M."/>
            <person name="Heppert J.K."/>
            <person name="Baniya A."/>
            <person name="Schwartz H.T."/>
            <person name="Tan C.-H."/>
            <person name="Antoshechkin I."/>
            <person name="Sternberg P.W."/>
            <person name="Goodrich-Blair H."/>
            <person name="Dillman A.R."/>
        </authorList>
    </citation>
    <scope>NUCLEOTIDE SEQUENCE</scope>
    <source>
        <strain evidence="1">PS9179</strain>
        <tissue evidence="1">Whole animal</tissue>
    </source>
</reference>
<protein>
    <submittedName>
        <fullName evidence="1">Uncharacterized protein</fullName>
    </submittedName>
</protein>
<accession>A0AA39LH81</accession>
<keyword evidence="2" id="KW-1185">Reference proteome</keyword>
<dbReference type="EMBL" id="JAUCMV010000005">
    <property type="protein sequence ID" value="KAK0397070.1"/>
    <property type="molecule type" value="Genomic_DNA"/>
</dbReference>
<gene>
    <name evidence="1" type="ORF">QR680_001966</name>
</gene>
<organism evidence="1 2">
    <name type="scientific">Steinernema hermaphroditum</name>
    <dbReference type="NCBI Taxonomy" id="289476"/>
    <lineage>
        <taxon>Eukaryota</taxon>
        <taxon>Metazoa</taxon>
        <taxon>Ecdysozoa</taxon>
        <taxon>Nematoda</taxon>
        <taxon>Chromadorea</taxon>
        <taxon>Rhabditida</taxon>
        <taxon>Tylenchina</taxon>
        <taxon>Panagrolaimomorpha</taxon>
        <taxon>Strongyloidoidea</taxon>
        <taxon>Steinernematidae</taxon>
        <taxon>Steinernema</taxon>
    </lineage>
</organism>
<dbReference type="AlphaFoldDB" id="A0AA39LH81"/>
<comment type="caution">
    <text evidence="1">The sequence shown here is derived from an EMBL/GenBank/DDBJ whole genome shotgun (WGS) entry which is preliminary data.</text>
</comment>
<evidence type="ECO:0000313" key="2">
    <source>
        <dbReference type="Proteomes" id="UP001175271"/>
    </source>
</evidence>
<proteinExistence type="predicted"/>